<dbReference type="InterPro" id="IPR027417">
    <property type="entry name" value="P-loop_NTPase"/>
</dbReference>
<reference evidence="1 2" key="1">
    <citation type="submission" date="2021-01" db="EMBL/GenBank/DDBJ databases">
        <title>Whole genome shotgun sequence of Actinoplanes palleronii NBRC 14916.</title>
        <authorList>
            <person name="Komaki H."/>
            <person name="Tamura T."/>
        </authorList>
    </citation>
    <scope>NUCLEOTIDE SEQUENCE [LARGE SCALE GENOMIC DNA]</scope>
    <source>
        <strain evidence="1 2">NBRC 14916</strain>
    </source>
</reference>
<dbReference type="EMBL" id="BOMS01000009">
    <property type="protein sequence ID" value="GIE64369.1"/>
    <property type="molecule type" value="Genomic_DNA"/>
</dbReference>
<organism evidence="1 2">
    <name type="scientific">Actinoplanes palleronii</name>
    <dbReference type="NCBI Taxonomy" id="113570"/>
    <lineage>
        <taxon>Bacteria</taxon>
        <taxon>Bacillati</taxon>
        <taxon>Actinomycetota</taxon>
        <taxon>Actinomycetes</taxon>
        <taxon>Micromonosporales</taxon>
        <taxon>Micromonosporaceae</taxon>
        <taxon>Actinoplanes</taxon>
    </lineage>
</organism>
<proteinExistence type="predicted"/>
<sequence length="660" mass="72178">MSSEELTTRIAVRAGVPVPVVERVFEGYGFSPILSGALPRPVQLRRLRIAGTRTVEPRGPFDRVFPFGTGLTVLAADNLRGKTSVLELITWCLRGSPRANLQGVVRSWLSRLDCDVTVAGRPLGFRLVLRHGQLVEGRVLSAADEESLAGADAADPGRAVVELVLATDPDTFAAMVANLMMELLDLERLESSSSRSASGRTTYGWPAYFGALYLPPGGDSALLGDSVIGGLAGRLLQVFLDLPGAALLSRMRTARDQLGEADRAAEADSARMWTLLATQRADAERRLAEAHRELAALGEPAGTASLIADISGLTTAAVTAEGSLREARENHELLRWQRRFDEKRLTDLREHQAARLFFHALDPEVCPRCEVPISPARRAAERTSAICAVCTEPTGLTASDPAEAEAAIQEAQWRWKASREAEDLARHRLDDNAAYAADRRRALAEVESTLAGVRSGKTEDQRQSLANRVTRLEGMVSAWESLSMPQQRPSTDARTVLDAAIAELTALQSAASDTLFEELNTDIAVLARGFGFRNLDRVVADRAGRLQVYKTGGPREWFGTQSPGERLRLRIAVVVALLRIGHRHGVATHPGLLLIDSPRRKRYRTTTPPPCWSRWSSSARRRPGCRYWSPPRTRSWWTACSPLRPSSRHPVPGSRCGDIG</sequence>
<dbReference type="RefSeq" id="WP_203823613.1">
    <property type="nucleotide sequence ID" value="NZ_BAAATY010000005.1"/>
</dbReference>
<evidence type="ECO:0008006" key="3">
    <source>
        <dbReference type="Google" id="ProtNLM"/>
    </source>
</evidence>
<protein>
    <recommendedName>
        <fullName evidence="3">Rad50/SbcC-type AAA domain-containing protein</fullName>
    </recommendedName>
</protein>
<name>A0ABQ4B129_9ACTN</name>
<comment type="caution">
    <text evidence="1">The sequence shown here is derived from an EMBL/GenBank/DDBJ whole genome shotgun (WGS) entry which is preliminary data.</text>
</comment>
<dbReference type="SUPFAM" id="SSF52540">
    <property type="entry name" value="P-loop containing nucleoside triphosphate hydrolases"/>
    <property type="match status" value="1"/>
</dbReference>
<gene>
    <name evidence="1" type="ORF">Apa02nite_004770</name>
</gene>
<dbReference type="Proteomes" id="UP000624709">
    <property type="component" value="Unassembled WGS sequence"/>
</dbReference>
<accession>A0ABQ4B129</accession>
<keyword evidence="2" id="KW-1185">Reference proteome</keyword>
<dbReference type="Gene3D" id="3.40.50.300">
    <property type="entry name" value="P-loop containing nucleotide triphosphate hydrolases"/>
    <property type="match status" value="1"/>
</dbReference>
<evidence type="ECO:0000313" key="2">
    <source>
        <dbReference type="Proteomes" id="UP000624709"/>
    </source>
</evidence>
<evidence type="ECO:0000313" key="1">
    <source>
        <dbReference type="EMBL" id="GIE64369.1"/>
    </source>
</evidence>